<feature type="chain" id="PRO_5046374628" description="Gram-positive cocci surface proteins LPxTG domain-containing protein" evidence="7">
    <location>
        <begin position="35"/>
        <end position="430"/>
    </location>
</feature>
<evidence type="ECO:0000256" key="1">
    <source>
        <dbReference type="ARBA" id="ARBA00022512"/>
    </source>
</evidence>
<evidence type="ECO:0000259" key="8">
    <source>
        <dbReference type="PROSITE" id="PS50847"/>
    </source>
</evidence>
<evidence type="ECO:0000313" key="9">
    <source>
        <dbReference type="EMBL" id="GAA1262887.1"/>
    </source>
</evidence>
<dbReference type="EMBL" id="BAAALF010000154">
    <property type="protein sequence ID" value="GAA1262887.1"/>
    <property type="molecule type" value="Genomic_DNA"/>
</dbReference>
<keyword evidence="4" id="KW-0572">Peptidoglycan-anchor</keyword>
<dbReference type="InterPro" id="IPR019931">
    <property type="entry name" value="LPXTG_anchor"/>
</dbReference>
<dbReference type="PROSITE" id="PS50847">
    <property type="entry name" value="GRAM_POS_ANCHORING"/>
    <property type="match status" value="1"/>
</dbReference>
<keyword evidence="3 7" id="KW-0732">Signal</keyword>
<feature type="signal peptide" evidence="7">
    <location>
        <begin position="1"/>
        <end position="34"/>
    </location>
</feature>
<sequence>MDGYFVKIARTAAVGAAALGLLSLQVAIGAAAHADDLGGITLQPWAQDSTGRNVTIAPGDSDSWNIDVDSKADGPIPAKVLVSLLSRDDEMHALPAGVSLSFPDGTCTPASDGPNPAAYLCDMSKPSGQATMPPMPPGSGSHARATVKVTTTSATPDKTELMLVQQLVAPSYTSYAQVAADVAKAKQFQSSAEIIDVESKDRAAQDAATFQLTDLTAGQSITQTVKAHTADASVLVLKAADGAAGQTWNPSDKEEVNLPQGLDLTSVTADNGVKCQTLGAQSQHVPVMDGTWLAICPLVAGDTSLKLTFKAAADVKPVQVKLSAGFGVYSAADPIGHPFSSSSATFTVKAATTAAASSPAATTAPATAPAAATKASPTATAAKATKAAGGGELASTGSSGTTAMATGGAVVLALGAGIVLVTRRRKGARG</sequence>
<evidence type="ECO:0000256" key="2">
    <source>
        <dbReference type="ARBA" id="ARBA00022525"/>
    </source>
</evidence>
<reference evidence="10" key="1">
    <citation type="journal article" date="2019" name="Int. J. Syst. Evol. Microbiol.">
        <title>The Global Catalogue of Microorganisms (GCM) 10K type strain sequencing project: providing services to taxonomists for standard genome sequencing and annotation.</title>
        <authorList>
            <consortium name="The Broad Institute Genomics Platform"/>
            <consortium name="The Broad Institute Genome Sequencing Center for Infectious Disease"/>
            <person name="Wu L."/>
            <person name="Ma J."/>
        </authorList>
    </citation>
    <scope>NUCLEOTIDE SEQUENCE [LARGE SCALE GENOMIC DNA]</scope>
    <source>
        <strain evidence="10">JCM 13004</strain>
    </source>
</reference>
<evidence type="ECO:0000313" key="10">
    <source>
        <dbReference type="Proteomes" id="UP001500037"/>
    </source>
</evidence>
<keyword evidence="1" id="KW-0134">Cell wall</keyword>
<evidence type="ECO:0000256" key="7">
    <source>
        <dbReference type="SAM" id="SignalP"/>
    </source>
</evidence>
<gene>
    <name evidence="9" type="ORF">GCM10009665_60650</name>
</gene>
<organism evidence="9 10">
    <name type="scientific">Kitasatospora nipponensis</name>
    <dbReference type="NCBI Taxonomy" id="258049"/>
    <lineage>
        <taxon>Bacteria</taxon>
        <taxon>Bacillati</taxon>
        <taxon>Actinomycetota</taxon>
        <taxon>Actinomycetes</taxon>
        <taxon>Kitasatosporales</taxon>
        <taxon>Streptomycetaceae</taxon>
        <taxon>Kitasatospora</taxon>
    </lineage>
</organism>
<keyword evidence="6" id="KW-1133">Transmembrane helix</keyword>
<name>A0ABP4HIP1_9ACTN</name>
<comment type="caution">
    <text evidence="9">The sequence shown here is derived from an EMBL/GenBank/DDBJ whole genome shotgun (WGS) entry which is preliminary data.</text>
</comment>
<keyword evidence="6" id="KW-0812">Transmembrane</keyword>
<dbReference type="Proteomes" id="UP001500037">
    <property type="component" value="Unassembled WGS sequence"/>
</dbReference>
<evidence type="ECO:0000256" key="3">
    <source>
        <dbReference type="ARBA" id="ARBA00022729"/>
    </source>
</evidence>
<evidence type="ECO:0000256" key="6">
    <source>
        <dbReference type="SAM" id="Phobius"/>
    </source>
</evidence>
<feature type="transmembrane region" description="Helical" evidence="6">
    <location>
        <begin position="403"/>
        <end position="422"/>
    </location>
</feature>
<evidence type="ECO:0000256" key="4">
    <source>
        <dbReference type="ARBA" id="ARBA00023088"/>
    </source>
</evidence>
<proteinExistence type="predicted"/>
<feature type="region of interest" description="Disordered" evidence="5">
    <location>
        <begin position="358"/>
        <end position="377"/>
    </location>
</feature>
<keyword evidence="10" id="KW-1185">Reference proteome</keyword>
<dbReference type="NCBIfam" id="TIGR01167">
    <property type="entry name" value="LPXTG_anchor"/>
    <property type="match status" value="1"/>
</dbReference>
<evidence type="ECO:0000256" key="5">
    <source>
        <dbReference type="SAM" id="MobiDB-lite"/>
    </source>
</evidence>
<accession>A0ABP4HIP1</accession>
<keyword evidence="6" id="KW-0472">Membrane</keyword>
<feature type="domain" description="Gram-positive cocci surface proteins LPxTG" evidence="8">
    <location>
        <begin position="393"/>
        <end position="430"/>
    </location>
</feature>
<keyword evidence="2" id="KW-0964">Secreted</keyword>
<protein>
    <recommendedName>
        <fullName evidence="8">Gram-positive cocci surface proteins LPxTG domain-containing protein</fullName>
    </recommendedName>
</protein>